<evidence type="ECO:0000313" key="2">
    <source>
        <dbReference type="EMBL" id="OGY28346.1"/>
    </source>
</evidence>
<dbReference type="Gene3D" id="3.50.50.60">
    <property type="entry name" value="FAD/NAD(P)-binding domain"/>
    <property type="match status" value="2"/>
</dbReference>
<dbReference type="GO" id="GO:0016491">
    <property type="term" value="F:oxidoreductase activity"/>
    <property type="evidence" value="ECO:0007669"/>
    <property type="project" value="InterPro"/>
</dbReference>
<comment type="caution">
    <text evidence="2">The sequence shown here is derived from an EMBL/GenBank/DDBJ whole genome shotgun (WGS) entry which is preliminary data.</text>
</comment>
<dbReference type="Pfam" id="PF01593">
    <property type="entry name" value="Amino_oxidase"/>
    <property type="match status" value="1"/>
</dbReference>
<dbReference type="SUPFAM" id="SSF51905">
    <property type="entry name" value="FAD/NAD(P)-binding domain"/>
    <property type="match status" value="1"/>
</dbReference>
<dbReference type="InterPro" id="IPR050464">
    <property type="entry name" value="Zeta_carotene_desat/Oxidored"/>
</dbReference>
<protein>
    <recommendedName>
        <fullName evidence="1">Amine oxidase domain-containing protein</fullName>
    </recommendedName>
</protein>
<dbReference type="AlphaFoldDB" id="A0A1G1WKV2"/>
<dbReference type="PRINTS" id="PR00419">
    <property type="entry name" value="ADXRDTASE"/>
</dbReference>
<dbReference type="NCBIfam" id="NF005560">
    <property type="entry name" value="PRK07233.1"/>
    <property type="match status" value="1"/>
</dbReference>
<dbReference type="InterPro" id="IPR036188">
    <property type="entry name" value="FAD/NAD-bd_sf"/>
</dbReference>
<dbReference type="PANTHER" id="PTHR42923">
    <property type="entry name" value="PROTOPORPHYRINOGEN OXIDASE"/>
    <property type="match status" value="1"/>
</dbReference>
<evidence type="ECO:0000313" key="3">
    <source>
        <dbReference type="Proteomes" id="UP000177821"/>
    </source>
</evidence>
<feature type="domain" description="Amine oxidase" evidence="1">
    <location>
        <begin position="12"/>
        <end position="396"/>
    </location>
</feature>
<dbReference type="PANTHER" id="PTHR42923:SF46">
    <property type="entry name" value="AMINE OXIDASE"/>
    <property type="match status" value="1"/>
</dbReference>
<gene>
    <name evidence="2" type="ORF">A3J50_00705</name>
</gene>
<proteinExistence type="predicted"/>
<dbReference type="EMBL" id="MHCX01000054">
    <property type="protein sequence ID" value="OGY28346.1"/>
    <property type="molecule type" value="Genomic_DNA"/>
</dbReference>
<reference evidence="2 3" key="1">
    <citation type="journal article" date="2016" name="Nat. Commun.">
        <title>Thousands of microbial genomes shed light on interconnected biogeochemical processes in an aquifer system.</title>
        <authorList>
            <person name="Anantharaman K."/>
            <person name="Brown C.T."/>
            <person name="Hug L.A."/>
            <person name="Sharon I."/>
            <person name="Castelle C.J."/>
            <person name="Probst A.J."/>
            <person name="Thomas B.C."/>
            <person name="Singh A."/>
            <person name="Wilkins M.J."/>
            <person name="Karaoz U."/>
            <person name="Brodie E.L."/>
            <person name="Williams K.H."/>
            <person name="Hubbard S.S."/>
            <person name="Banfield J.F."/>
        </authorList>
    </citation>
    <scope>NUCLEOTIDE SEQUENCE [LARGE SCALE GENOMIC DNA]</scope>
</reference>
<dbReference type="InterPro" id="IPR002937">
    <property type="entry name" value="Amino_oxidase"/>
</dbReference>
<accession>A0A1G1WKV2</accession>
<organism evidence="2 3">
    <name type="scientific">Candidatus Woykebacteria bacterium RIFCSPHIGHO2_02_FULL_43_16b</name>
    <dbReference type="NCBI Taxonomy" id="1802601"/>
    <lineage>
        <taxon>Bacteria</taxon>
        <taxon>Candidatus Woykeibacteriota</taxon>
    </lineage>
</organism>
<evidence type="ECO:0000259" key="1">
    <source>
        <dbReference type="Pfam" id="PF01593"/>
    </source>
</evidence>
<sequence>MKIGIIGAGALGLTCAYELSKKGHQVEVLEKENSVGGLAVDFEYEGWHLEKFYHHLFRTDTTITSLIHEIGLGDKLIWKKPNTSVYYRGVVYPIDSPMAVLRFTPISLIDRLRLGLVMVYLKIQPNFKLFEGITAVYWLKKYLGKASYSVLWEPLLKAKFGDFYDKIAMSWFWARVHYRTAQLGYLKEGFYQFYEKLKEAFLSKGGKITFGVNIDRIGSENTRPYVIVGGRKSYFDKLVVCTPTPVFFKLCPDIPLEYREKYHLPQYFGAQVVVLQTKRKVMDVYWCNINDAAIPFMAYVEHTNFMDPKDYGDSHLIYLGNYFSPEDARYNKEPDKVIKEYIEGLKKLKGDFDDSWILKSWVFRTPFAQPIVDIDYYKQIPPFETSLQNVYLANMAQVYPQDRGQNYSVALGKKIAEAIS</sequence>
<dbReference type="Proteomes" id="UP000177821">
    <property type="component" value="Unassembled WGS sequence"/>
</dbReference>
<name>A0A1G1WKV2_9BACT</name>